<keyword evidence="3" id="KW-1185">Reference proteome</keyword>
<dbReference type="RefSeq" id="WP_263124884.1">
    <property type="nucleotide sequence ID" value="NZ_CP106753.1"/>
</dbReference>
<organism evidence="2 3">
    <name type="scientific">Chitiniphilus purpureus</name>
    <dbReference type="NCBI Taxonomy" id="2981137"/>
    <lineage>
        <taxon>Bacteria</taxon>
        <taxon>Pseudomonadati</taxon>
        <taxon>Pseudomonadota</taxon>
        <taxon>Betaproteobacteria</taxon>
        <taxon>Neisseriales</taxon>
        <taxon>Chitinibacteraceae</taxon>
        <taxon>Chitiniphilus</taxon>
    </lineage>
</organism>
<dbReference type="EMBL" id="CP106753">
    <property type="protein sequence ID" value="UXY15474.1"/>
    <property type="molecule type" value="Genomic_DNA"/>
</dbReference>
<evidence type="ECO:0000259" key="1">
    <source>
        <dbReference type="Pfam" id="PF09917"/>
    </source>
</evidence>
<gene>
    <name evidence="2" type="ORF">N8I74_00210</name>
</gene>
<dbReference type="InterPro" id="IPR019223">
    <property type="entry name" value="DUF2147"/>
</dbReference>
<evidence type="ECO:0000313" key="3">
    <source>
        <dbReference type="Proteomes" id="UP001061302"/>
    </source>
</evidence>
<accession>A0ABY6DM72</accession>
<dbReference type="Proteomes" id="UP001061302">
    <property type="component" value="Chromosome"/>
</dbReference>
<feature type="domain" description="DUF2147" evidence="1">
    <location>
        <begin position="20"/>
        <end position="114"/>
    </location>
</feature>
<proteinExistence type="predicted"/>
<name>A0ABY6DM72_9NEIS</name>
<evidence type="ECO:0000313" key="2">
    <source>
        <dbReference type="EMBL" id="UXY15474.1"/>
    </source>
</evidence>
<dbReference type="Pfam" id="PF09917">
    <property type="entry name" value="DUF2147"/>
    <property type="match status" value="1"/>
</dbReference>
<sequence length="140" mass="15001">MAATLLLVAAGAAAAPAPLGLWRFVDDDAVIEVLPCAEPATLCARLRGLPNAAALAQLSPAQRQAAPDWCGRQLIGALALQEAGQWRGGWLIDPYSAARYHATLRQPAPERLELLAFEAAEWWSERMVLVPWRGPAPACP</sequence>
<protein>
    <submittedName>
        <fullName evidence="2">DUF2147 domain-containing protein</fullName>
    </submittedName>
</protein>
<reference evidence="2" key="1">
    <citation type="submission" date="2022-10" db="EMBL/GenBank/DDBJ databases">
        <title>Chitiniphilus purpureus sp. nov., a novel chitin-degrading bacterium isolated from crawfish pond sediment.</title>
        <authorList>
            <person name="Li K."/>
        </authorList>
    </citation>
    <scope>NUCLEOTIDE SEQUENCE</scope>
    <source>
        <strain evidence="2">CD1</strain>
    </source>
</reference>